<dbReference type="EMBL" id="JAUJDW010000128">
    <property type="protein sequence ID" value="KAK0628103.1"/>
    <property type="molecule type" value="Genomic_DNA"/>
</dbReference>
<sequence>MSAHPTGQAALPALNLWEAALQDLEPAERDTISKHIQDTKPTDVLHIVEKKGQEAWNNRISFKRKSGEVVFLHDIFAKVARWVKKFVEVGDAAVQYDPAHAALPWAAVRFILQVSINDIQRQAAVLESVEDVAQAIPFGAIHECLYLADPSSAAGPLKAHLTKLYTLCGSSLANALRHHEQTRMSKLAKVYANILVTNTAAKSEYSRMFWTLILI</sequence>
<name>A0AA40C8H3_9PEZI</name>
<accession>A0AA40C8H3</accession>
<dbReference type="InterPro" id="IPR056125">
    <property type="entry name" value="DUF7708"/>
</dbReference>
<gene>
    <name evidence="2" type="ORF">DIS24_g10797</name>
</gene>
<comment type="caution">
    <text evidence="2">The sequence shown here is derived from an EMBL/GenBank/DDBJ whole genome shotgun (WGS) entry which is preliminary data.</text>
</comment>
<reference evidence="2" key="1">
    <citation type="submission" date="2023-06" db="EMBL/GenBank/DDBJ databases">
        <title>Multi-omics analyses reveal the molecular pathogenesis toolkit of Lasiodiplodia hormozganensis, a cross-kingdom pathogen.</title>
        <authorList>
            <person name="Felix C."/>
            <person name="Meneses R."/>
            <person name="Goncalves M.F.M."/>
            <person name="Tilleman L."/>
            <person name="Duarte A.S."/>
            <person name="Jorrin-Novo J.V."/>
            <person name="Van De Peer Y."/>
            <person name="Deforce D."/>
            <person name="Van Nieuwerburgh F."/>
            <person name="Esteves A.C."/>
            <person name="Alves A."/>
        </authorList>
    </citation>
    <scope>NUCLEOTIDE SEQUENCE</scope>
    <source>
        <strain evidence="2">CBS 339.90</strain>
    </source>
</reference>
<evidence type="ECO:0000259" key="1">
    <source>
        <dbReference type="Pfam" id="PF24809"/>
    </source>
</evidence>
<evidence type="ECO:0000313" key="2">
    <source>
        <dbReference type="EMBL" id="KAK0628103.1"/>
    </source>
</evidence>
<dbReference type="AlphaFoldDB" id="A0AA40C8H3"/>
<protein>
    <recommendedName>
        <fullName evidence="1">DUF7708 domain-containing protein</fullName>
    </recommendedName>
</protein>
<dbReference type="Proteomes" id="UP001175001">
    <property type="component" value="Unassembled WGS sequence"/>
</dbReference>
<organism evidence="2 3">
    <name type="scientific">Lasiodiplodia hormozganensis</name>
    <dbReference type="NCBI Taxonomy" id="869390"/>
    <lineage>
        <taxon>Eukaryota</taxon>
        <taxon>Fungi</taxon>
        <taxon>Dikarya</taxon>
        <taxon>Ascomycota</taxon>
        <taxon>Pezizomycotina</taxon>
        <taxon>Dothideomycetes</taxon>
        <taxon>Dothideomycetes incertae sedis</taxon>
        <taxon>Botryosphaeriales</taxon>
        <taxon>Botryosphaeriaceae</taxon>
        <taxon>Lasiodiplodia</taxon>
    </lineage>
</organism>
<proteinExistence type="predicted"/>
<keyword evidence="3" id="KW-1185">Reference proteome</keyword>
<feature type="domain" description="DUF7708" evidence="1">
    <location>
        <begin position="76"/>
        <end position="190"/>
    </location>
</feature>
<dbReference type="Pfam" id="PF24809">
    <property type="entry name" value="DUF7708"/>
    <property type="match status" value="1"/>
</dbReference>
<evidence type="ECO:0000313" key="3">
    <source>
        <dbReference type="Proteomes" id="UP001175001"/>
    </source>
</evidence>